<evidence type="ECO:0000256" key="4">
    <source>
        <dbReference type="ARBA" id="ARBA00022692"/>
    </source>
</evidence>
<dbReference type="Proteomes" id="UP000005237">
    <property type="component" value="Unassembled WGS sequence"/>
</dbReference>
<keyword evidence="4 14" id="KW-0812">Transmembrane</keyword>
<keyword evidence="3 14" id="KW-0349">Heme</keyword>
<keyword evidence="8" id="KW-0249">Electron transport</keyword>
<dbReference type="Pfam" id="PF00173">
    <property type="entry name" value="Cyt-b5"/>
    <property type="match status" value="1"/>
</dbReference>
<sequence length="133" mass="14856">MTDLKQITLKEIAEHNSNKSAWMVIGNKVYDVTKFLDEHPGGCEVLLEQAGNDGTEAFEDVGHSTDARHMKEDFLIGEVVAAERKTYSYDKKAWKQNSPTDNKQRGESGQSDNLVYFALLAVIVALVYYLIAA</sequence>
<dbReference type="FunFam" id="3.10.120.10:FF:000002">
    <property type="entry name" value="Cytochrome b5 type B"/>
    <property type="match status" value="1"/>
</dbReference>
<dbReference type="InterPro" id="IPR050668">
    <property type="entry name" value="Cytochrome_b5"/>
</dbReference>
<comment type="subcellular location">
    <subcellularLocation>
        <location evidence="1">Endoplasmic reticulum membrane</location>
        <topology evidence="1">Single-pass membrane protein</topology>
        <orientation evidence="1">Cytoplasmic side</orientation>
    </subcellularLocation>
    <subcellularLocation>
        <location evidence="11">Microsome membrane</location>
        <topology evidence="11">Single-pass membrane protein</topology>
        <orientation evidence="11">Cytoplasmic side</orientation>
    </subcellularLocation>
</comment>
<feature type="transmembrane region" description="Helical" evidence="14">
    <location>
        <begin position="113"/>
        <end position="131"/>
    </location>
</feature>
<evidence type="ECO:0000256" key="11">
    <source>
        <dbReference type="ARBA" id="ARBA00037877"/>
    </source>
</evidence>
<dbReference type="InterPro" id="IPR018506">
    <property type="entry name" value="Cyt_B5_heme-BS"/>
</dbReference>
<organism evidence="16 17">
    <name type="scientific">Caenorhabditis japonica</name>
    <dbReference type="NCBI Taxonomy" id="281687"/>
    <lineage>
        <taxon>Eukaryota</taxon>
        <taxon>Metazoa</taxon>
        <taxon>Ecdysozoa</taxon>
        <taxon>Nematoda</taxon>
        <taxon>Chromadorea</taxon>
        <taxon>Rhabditida</taxon>
        <taxon>Rhabditina</taxon>
        <taxon>Rhabditomorpha</taxon>
        <taxon>Rhabditoidea</taxon>
        <taxon>Rhabditidae</taxon>
        <taxon>Peloderinae</taxon>
        <taxon>Caenorhabditis</taxon>
    </lineage>
</organism>
<dbReference type="OMA" id="TDARHMK"/>
<dbReference type="SUPFAM" id="SSF55856">
    <property type="entry name" value="Cytochrome b5-like heme/steroid binding domain"/>
    <property type="match status" value="1"/>
</dbReference>
<dbReference type="PRINTS" id="PR00363">
    <property type="entry name" value="CYTOCHROMEB5"/>
</dbReference>
<dbReference type="InterPro" id="IPR001199">
    <property type="entry name" value="Cyt_B5-like_heme/steroid-bd"/>
</dbReference>
<dbReference type="Gene3D" id="3.10.120.10">
    <property type="entry name" value="Cytochrome b5-like heme/steroid binding domain"/>
    <property type="match status" value="1"/>
</dbReference>
<comment type="similarity">
    <text evidence="12 14">Belongs to the cytochrome b5 family.</text>
</comment>
<dbReference type="EnsemblMetazoa" id="CJA08016.1">
    <property type="protein sequence ID" value="CJA08016.1"/>
    <property type="gene ID" value="WBGene00127220"/>
</dbReference>
<protein>
    <recommendedName>
        <fullName evidence="13">Cytochrome b5</fullName>
    </recommendedName>
</protein>
<evidence type="ECO:0000259" key="15">
    <source>
        <dbReference type="PROSITE" id="PS50255"/>
    </source>
</evidence>
<evidence type="ECO:0000256" key="3">
    <source>
        <dbReference type="ARBA" id="ARBA00022617"/>
    </source>
</evidence>
<evidence type="ECO:0000256" key="8">
    <source>
        <dbReference type="ARBA" id="ARBA00022982"/>
    </source>
</evidence>
<keyword evidence="7" id="KW-0492">Microsome</keyword>
<dbReference type="GO" id="GO:0048471">
    <property type="term" value="C:perinuclear region of cytoplasm"/>
    <property type="evidence" value="ECO:0007669"/>
    <property type="project" value="EnsemblMetazoa"/>
</dbReference>
<dbReference type="PROSITE" id="PS50255">
    <property type="entry name" value="CYTOCHROME_B5_2"/>
    <property type="match status" value="1"/>
</dbReference>
<dbReference type="GO" id="GO:0005789">
    <property type="term" value="C:endoplasmic reticulum membrane"/>
    <property type="evidence" value="ECO:0007669"/>
    <property type="project" value="UniProtKB-SubCell"/>
</dbReference>
<evidence type="ECO:0000313" key="17">
    <source>
        <dbReference type="Proteomes" id="UP000005237"/>
    </source>
</evidence>
<dbReference type="InterPro" id="IPR036400">
    <property type="entry name" value="Cyt_B5-like_heme/steroid_sf"/>
</dbReference>
<keyword evidence="6" id="KW-0256">Endoplasmic reticulum</keyword>
<keyword evidence="17" id="KW-1185">Reference proteome</keyword>
<evidence type="ECO:0000256" key="1">
    <source>
        <dbReference type="ARBA" id="ARBA00004131"/>
    </source>
</evidence>
<keyword evidence="10 14" id="KW-0472">Membrane</keyword>
<keyword evidence="5 14" id="KW-0479">Metal-binding</keyword>
<evidence type="ECO:0000256" key="12">
    <source>
        <dbReference type="ARBA" id="ARBA00038168"/>
    </source>
</evidence>
<evidence type="ECO:0000256" key="2">
    <source>
        <dbReference type="ARBA" id="ARBA00022448"/>
    </source>
</evidence>
<keyword evidence="2" id="KW-0813">Transport</keyword>
<evidence type="ECO:0000256" key="10">
    <source>
        <dbReference type="ARBA" id="ARBA00023136"/>
    </source>
</evidence>
<feature type="domain" description="Cytochrome b5 heme-binding" evidence="15">
    <location>
        <begin position="4"/>
        <end position="80"/>
    </location>
</feature>
<dbReference type="AlphaFoldDB" id="A0A8R1DQ76"/>
<dbReference type="PROSITE" id="PS00191">
    <property type="entry name" value="CYTOCHROME_B5_1"/>
    <property type="match status" value="1"/>
</dbReference>
<evidence type="ECO:0000256" key="14">
    <source>
        <dbReference type="RuleBase" id="RU362121"/>
    </source>
</evidence>
<evidence type="ECO:0000256" key="9">
    <source>
        <dbReference type="ARBA" id="ARBA00023004"/>
    </source>
</evidence>
<reference evidence="17" key="1">
    <citation type="submission" date="2010-08" db="EMBL/GenBank/DDBJ databases">
        <authorList>
            <consortium name="Caenorhabditis japonica Sequencing Consortium"/>
            <person name="Wilson R.K."/>
        </authorList>
    </citation>
    <scope>NUCLEOTIDE SEQUENCE [LARGE SCALE GENOMIC DNA]</scope>
    <source>
        <strain evidence="17">DF5081</strain>
    </source>
</reference>
<reference evidence="16" key="2">
    <citation type="submission" date="2022-06" db="UniProtKB">
        <authorList>
            <consortium name="EnsemblMetazoa"/>
        </authorList>
    </citation>
    <scope>IDENTIFICATION</scope>
    <source>
        <strain evidence="16">DF5081</strain>
    </source>
</reference>
<evidence type="ECO:0000256" key="6">
    <source>
        <dbReference type="ARBA" id="ARBA00022824"/>
    </source>
</evidence>
<dbReference type="SMART" id="SM01117">
    <property type="entry name" value="Cyt-b5"/>
    <property type="match status" value="1"/>
</dbReference>
<evidence type="ECO:0000256" key="7">
    <source>
        <dbReference type="ARBA" id="ARBA00022848"/>
    </source>
</evidence>
<name>A0A8R1DQ76_CAEJA</name>
<keyword evidence="14" id="KW-1133">Transmembrane helix</keyword>
<accession>A0A8R1DQ76</accession>
<dbReference type="PANTHER" id="PTHR19359">
    <property type="entry name" value="CYTOCHROME B5"/>
    <property type="match status" value="1"/>
</dbReference>
<evidence type="ECO:0000313" key="16">
    <source>
        <dbReference type="EnsemblMetazoa" id="CJA08016.1"/>
    </source>
</evidence>
<dbReference type="PANTHER" id="PTHR19359:SF150">
    <property type="entry name" value="CYTOCHROME B5"/>
    <property type="match status" value="1"/>
</dbReference>
<dbReference type="GO" id="GO:0020037">
    <property type="term" value="F:heme binding"/>
    <property type="evidence" value="ECO:0007669"/>
    <property type="project" value="UniProtKB-UniRule"/>
</dbReference>
<keyword evidence="9 14" id="KW-0408">Iron</keyword>
<evidence type="ECO:0000256" key="5">
    <source>
        <dbReference type="ARBA" id="ARBA00022723"/>
    </source>
</evidence>
<evidence type="ECO:0000256" key="13">
    <source>
        <dbReference type="ARBA" id="ARBA00039806"/>
    </source>
</evidence>
<proteinExistence type="inferred from homology"/>
<dbReference type="GO" id="GO:0046872">
    <property type="term" value="F:metal ion binding"/>
    <property type="evidence" value="ECO:0007669"/>
    <property type="project" value="UniProtKB-UniRule"/>
</dbReference>